<dbReference type="InterPro" id="IPR041685">
    <property type="entry name" value="AAA_GajA/Old/RecF-like"/>
</dbReference>
<feature type="domain" description="OLD protein-like TOPRIM" evidence="3">
    <location>
        <begin position="390"/>
        <end position="481"/>
    </location>
</feature>
<dbReference type="Pfam" id="PF13175">
    <property type="entry name" value="AAA_15"/>
    <property type="match status" value="1"/>
</dbReference>
<dbReference type="Gene3D" id="3.40.50.300">
    <property type="entry name" value="P-loop containing nucleotide triphosphate hydrolases"/>
    <property type="match status" value="1"/>
</dbReference>
<dbReference type="Pfam" id="PF20469">
    <property type="entry name" value="OLD-like_TOPRIM"/>
    <property type="match status" value="1"/>
</dbReference>
<dbReference type="PANTHER" id="PTHR43581:SF4">
    <property type="entry name" value="ATP_GTP PHOSPHATASE"/>
    <property type="match status" value="1"/>
</dbReference>
<dbReference type="Proteomes" id="UP000614200">
    <property type="component" value="Unassembled WGS sequence"/>
</dbReference>
<dbReference type="InterPro" id="IPR034139">
    <property type="entry name" value="TOPRIM_OLD"/>
</dbReference>
<evidence type="ECO:0000313" key="5">
    <source>
        <dbReference type="Proteomes" id="UP000614200"/>
    </source>
</evidence>
<name>A0ABR9ZXA5_9FIRM</name>
<dbReference type="InterPro" id="IPR051396">
    <property type="entry name" value="Bact_Antivir_Def_Nuclease"/>
</dbReference>
<gene>
    <name evidence="4" type="ORF">ISU02_18460</name>
</gene>
<reference evidence="4 5" key="1">
    <citation type="submission" date="2020-11" db="EMBL/GenBank/DDBJ databases">
        <title>Fusibacter basophilias sp. nov.</title>
        <authorList>
            <person name="Qiu D."/>
        </authorList>
    </citation>
    <scope>NUCLEOTIDE SEQUENCE [LARGE SCALE GENOMIC DNA]</scope>
    <source>
        <strain evidence="4 5">Q10-2</strain>
    </source>
</reference>
<keyword evidence="5" id="KW-1185">Reference proteome</keyword>
<feature type="domain" description="Endonuclease GajA/Old nuclease/RecF-like AAA" evidence="2">
    <location>
        <begin position="1"/>
        <end position="340"/>
    </location>
</feature>
<evidence type="ECO:0000259" key="2">
    <source>
        <dbReference type="Pfam" id="PF13175"/>
    </source>
</evidence>
<proteinExistence type="predicted"/>
<comment type="caution">
    <text evidence="4">The sequence shown here is derived from an EMBL/GenBank/DDBJ whole genome shotgun (WGS) entry which is preliminary data.</text>
</comment>
<dbReference type="RefSeq" id="WP_194703323.1">
    <property type="nucleotide sequence ID" value="NZ_JADKNH010000012.1"/>
</dbReference>
<dbReference type="InterPro" id="IPR027417">
    <property type="entry name" value="P-loop_NTPase"/>
</dbReference>
<organism evidence="4 5">
    <name type="scientific">Fusibacter ferrireducens</name>
    <dbReference type="NCBI Taxonomy" id="2785058"/>
    <lineage>
        <taxon>Bacteria</taxon>
        <taxon>Bacillati</taxon>
        <taxon>Bacillota</taxon>
        <taxon>Clostridia</taxon>
        <taxon>Eubacteriales</taxon>
        <taxon>Eubacteriales Family XII. Incertae Sedis</taxon>
        <taxon>Fusibacter</taxon>
    </lineage>
</organism>
<dbReference type="CDD" id="cd00267">
    <property type="entry name" value="ABC_ATPase"/>
    <property type="match status" value="1"/>
</dbReference>
<sequence>MYIKELNISGFRNFESRCTVRLNKGLNVLIGENGSGKTGIIDSLRLLLGEDEYGKVIVRETDFSRPFANPTATSKSIDIDATFSKLSPNQAVDYLPWLIGNDEMKLSLHIDNKKSPRGRYSKKVWVGASSSSHYESELLDLIQCIYLPPLRDAERKLNDGRSSRLASLIMKLNEKELIKAKEKGELHELEQKAKIFNDDLIENDIGKIGKANTLIRDNLKKSLGSVFGQDTSIQFTELTFNRIVERLQLLFFPELLDTPIGVTYRSLEENSLGYNNLIYLATVLAELMYLENSSSLNVLLVEEPEAHLHPQLQSKLLEYLQKQANAKNLQIIMTTHSPLITSAVELDKIIHVSCEGKLDPVCTSLFQLNIDDASGKYLKRWLDSTKSTMLFAKGIILVEGIAELLMLPVLAELCLNEYEGNRGKEDKQLPMTLKEAGVSVVNMGGIYFKHFMPIYTTEIASKKVDTPVSIPIRCSGITDNDPKVDKGNPPVMGTSPEGGNHALLLIPIVKKSENCRLFSGKLMTFEYDLAVEGNNLSIMNAVLAELWPEPKKTSKIITKASQNRDINWLCKTPEEKAQEAMWTLDRIGNSDVGKGLFAQVLADKIVSEDFELVVPDYIYEAVIWACNGDKYERE</sequence>
<keyword evidence="1" id="KW-0175">Coiled coil</keyword>
<dbReference type="PANTHER" id="PTHR43581">
    <property type="entry name" value="ATP/GTP PHOSPHATASE"/>
    <property type="match status" value="1"/>
</dbReference>
<dbReference type="SUPFAM" id="SSF52540">
    <property type="entry name" value="P-loop containing nucleoside triphosphate hydrolases"/>
    <property type="match status" value="1"/>
</dbReference>
<evidence type="ECO:0000256" key="1">
    <source>
        <dbReference type="SAM" id="Coils"/>
    </source>
</evidence>
<evidence type="ECO:0000313" key="4">
    <source>
        <dbReference type="EMBL" id="MBF4695087.1"/>
    </source>
</evidence>
<protein>
    <submittedName>
        <fullName evidence="4">AAA family ATPase</fullName>
    </submittedName>
</protein>
<accession>A0ABR9ZXA5</accession>
<feature type="coiled-coil region" evidence="1">
    <location>
        <begin position="172"/>
        <end position="199"/>
    </location>
</feature>
<dbReference type="CDD" id="cd01026">
    <property type="entry name" value="TOPRIM_OLD"/>
    <property type="match status" value="1"/>
</dbReference>
<dbReference type="EMBL" id="JADKNH010000012">
    <property type="protein sequence ID" value="MBF4695087.1"/>
    <property type="molecule type" value="Genomic_DNA"/>
</dbReference>
<evidence type="ECO:0000259" key="3">
    <source>
        <dbReference type="Pfam" id="PF20469"/>
    </source>
</evidence>